<name>X0VQQ2_9ZZZZ</name>
<sequence>MAGQRLSEEQYATIKAMLAAGRSPEAIARAVGCCRKTVCTYRDKITGRRPKRQCHREEPWFLSAEHIAQIGKAEADRLIAAGKQAILTTGWWDESGEWRPPTNDRGSLGDLH</sequence>
<accession>X0VQQ2</accession>
<dbReference type="EMBL" id="BARS01023684">
    <property type="protein sequence ID" value="GAG13457.1"/>
    <property type="molecule type" value="Genomic_DNA"/>
</dbReference>
<evidence type="ECO:0000256" key="1">
    <source>
        <dbReference type="SAM" id="MobiDB-lite"/>
    </source>
</evidence>
<gene>
    <name evidence="2" type="ORF">S01H1_37699</name>
</gene>
<comment type="caution">
    <text evidence="2">The sequence shown here is derived from an EMBL/GenBank/DDBJ whole genome shotgun (WGS) entry which is preliminary data.</text>
</comment>
<organism evidence="2">
    <name type="scientific">marine sediment metagenome</name>
    <dbReference type="NCBI Taxonomy" id="412755"/>
    <lineage>
        <taxon>unclassified sequences</taxon>
        <taxon>metagenomes</taxon>
        <taxon>ecological metagenomes</taxon>
    </lineage>
</organism>
<reference evidence="2" key="1">
    <citation type="journal article" date="2014" name="Front. Microbiol.">
        <title>High frequency of phylogenetically diverse reductive dehalogenase-homologous genes in deep subseafloor sedimentary metagenomes.</title>
        <authorList>
            <person name="Kawai M."/>
            <person name="Futagami T."/>
            <person name="Toyoda A."/>
            <person name="Takaki Y."/>
            <person name="Nishi S."/>
            <person name="Hori S."/>
            <person name="Arai W."/>
            <person name="Tsubouchi T."/>
            <person name="Morono Y."/>
            <person name="Uchiyama I."/>
            <person name="Ito T."/>
            <person name="Fujiyama A."/>
            <person name="Inagaki F."/>
            <person name="Takami H."/>
        </authorList>
    </citation>
    <scope>NUCLEOTIDE SEQUENCE</scope>
    <source>
        <strain evidence="2">Expedition CK06-06</strain>
    </source>
</reference>
<dbReference type="Gene3D" id="1.10.10.60">
    <property type="entry name" value="Homeodomain-like"/>
    <property type="match status" value="1"/>
</dbReference>
<dbReference type="AlphaFoldDB" id="X0VQQ2"/>
<protein>
    <submittedName>
        <fullName evidence="2">Uncharacterized protein</fullName>
    </submittedName>
</protein>
<evidence type="ECO:0000313" key="2">
    <source>
        <dbReference type="EMBL" id="GAG13457.1"/>
    </source>
</evidence>
<feature type="region of interest" description="Disordered" evidence="1">
    <location>
        <begin position="93"/>
        <end position="112"/>
    </location>
</feature>
<proteinExistence type="predicted"/>